<evidence type="ECO:0000256" key="2">
    <source>
        <dbReference type="SAM" id="SignalP"/>
    </source>
</evidence>
<accession>A0A9P6HQU3</accession>
<dbReference type="Proteomes" id="UP000736335">
    <property type="component" value="Unassembled WGS sequence"/>
</dbReference>
<feature type="chain" id="PRO_5040439680" evidence="2">
    <location>
        <begin position="18"/>
        <end position="82"/>
    </location>
</feature>
<proteinExistence type="predicted"/>
<evidence type="ECO:0000313" key="4">
    <source>
        <dbReference type="Proteomes" id="UP000736335"/>
    </source>
</evidence>
<dbReference type="EMBL" id="WIUZ02000002">
    <property type="protein sequence ID" value="KAF9790860.1"/>
    <property type="molecule type" value="Genomic_DNA"/>
</dbReference>
<keyword evidence="2" id="KW-0732">Signal</keyword>
<reference evidence="3" key="2">
    <citation type="submission" date="2020-11" db="EMBL/GenBank/DDBJ databases">
        <authorList>
            <consortium name="DOE Joint Genome Institute"/>
            <person name="Kuo A."/>
            <person name="Miyauchi S."/>
            <person name="Kiss E."/>
            <person name="Drula E."/>
            <person name="Kohler A."/>
            <person name="Sanchez-Garcia M."/>
            <person name="Andreopoulos B."/>
            <person name="Barry K.W."/>
            <person name="Bonito G."/>
            <person name="Buee M."/>
            <person name="Carver A."/>
            <person name="Chen C."/>
            <person name="Cichocki N."/>
            <person name="Clum A."/>
            <person name="Culley D."/>
            <person name="Crous P.W."/>
            <person name="Fauchery L."/>
            <person name="Girlanda M."/>
            <person name="Hayes R."/>
            <person name="Keri Z."/>
            <person name="Labutti K."/>
            <person name="Lipzen A."/>
            <person name="Lombard V."/>
            <person name="Magnuson J."/>
            <person name="Maillard F."/>
            <person name="Morin E."/>
            <person name="Murat C."/>
            <person name="Nolan M."/>
            <person name="Ohm R."/>
            <person name="Pangilinan J."/>
            <person name="Pereira M."/>
            <person name="Perotto S."/>
            <person name="Peter M."/>
            <person name="Riley R."/>
            <person name="Sitrit Y."/>
            <person name="Stielow B."/>
            <person name="Szollosi G."/>
            <person name="Zifcakova L."/>
            <person name="Stursova M."/>
            <person name="Spatafora J.W."/>
            <person name="Tedersoo L."/>
            <person name="Vaario L.-M."/>
            <person name="Yamada A."/>
            <person name="Yan M."/>
            <person name="Wang P."/>
            <person name="Xu J."/>
            <person name="Bruns T."/>
            <person name="Baldrian P."/>
            <person name="Vilgalys R."/>
            <person name="Henrissat B."/>
            <person name="Grigoriev I.V."/>
            <person name="Hibbett D."/>
            <person name="Nagy L.G."/>
            <person name="Martin F.M."/>
        </authorList>
    </citation>
    <scope>NUCLEOTIDE SEQUENCE</scope>
    <source>
        <strain evidence="3">UH-Tt-Lm1</strain>
    </source>
</reference>
<evidence type="ECO:0000256" key="1">
    <source>
        <dbReference type="SAM" id="MobiDB-lite"/>
    </source>
</evidence>
<name>A0A9P6HQU3_9AGAM</name>
<sequence length="82" mass="8732">MIAKLFFFLALSACVMAVPILPSPVPAPGSGSQPVEPSPEPTGRGPRFVISPLYSTGHDNDSLALEQRAFLRNVSRIVGEII</sequence>
<reference evidence="3" key="1">
    <citation type="journal article" date="2020" name="Nat. Commun.">
        <title>Large-scale genome sequencing of mycorrhizal fungi provides insights into the early evolution of symbiotic traits.</title>
        <authorList>
            <person name="Miyauchi S."/>
            <person name="Kiss E."/>
            <person name="Kuo A."/>
            <person name="Drula E."/>
            <person name="Kohler A."/>
            <person name="Sanchez-Garcia M."/>
            <person name="Morin E."/>
            <person name="Andreopoulos B."/>
            <person name="Barry K.W."/>
            <person name="Bonito G."/>
            <person name="Buee M."/>
            <person name="Carver A."/>
            <person name="Chen C."/>
            <person name="Cichocki N."/>
            <person name="Clum A."/>
            <person name="Culley D."/>
            <person name="Crous P.W."/>
            <person name="Fauchery L."/>
            <person name="Girlanda M."/>
            <person name="Hayes R.D."/>
            <person name="Keri Z."/>
            <person name="LaButti K."/>
            <person name="Lipzen A."/>
            <person name="Lombard V."/>
            <person name="Magnuson J."/>
            <person name="Maillard F."/>
            <person name="Murat C."/>
            <person name="Nolan M."/>
            <person name="Ohm R.A."/>
            <person name="Pangilinan J."/>
            <person name="Pereira M.F."/>
            <person name="Perotto S."/>
            <person name="Peter M."/>
            <person name="Pfister S."/>
            <person name="Riley R."/>
            <person name="Sitrit Y."/>
            <person name="Stielow J.B."/>
            <person name="Szollosi G."/>
            <person name="Zifcakova L."/>
            <person name="Stursova M."/>
            <person name="Spatafora J.W."/>
            <person name="Tedersoo L."/>
            <person name="Vaario L.M."/>
            <person name="Yamada A."/>
            <person name="Yan M."/>
            <person name="Wang P."/>
            <person name="Xu J."/>
            <person name="Bruns T."/>
            <person name="Baldrian P."/>
            <person name="Vilgalys R."/>
            <person name="Dunand C."/>
            <person name="Henrissat B."/>
            <person name="Grigoriev I.V."/>
            <person name="Hibbett D."/>
            <person name="Nagy L.G."/>
            <person name="Martin F.M."/>
        </authorList>
    </citation>
    <scope>NUCLEOTIDE SEQUENCE</scope>
    <source>
        <strain evidence="3">UH-Tt-Lm1</strain>
    </source>
</reference>
<protein>
    <submittedName>
        <fullName evidence="3">Uncharacterized protein</fullName>
    </submittedName>
</protein>
<dbReference type="AlphaFoldDB" id="A0A9P6HQU3"/>
<comment type="caution">
    <text evidence="3">The sequence shown here is derived from an EMBL/GenBank/DDBJ whole genome shotgun (WGS) entry which is preliminary data.</text>
</comment>
<keyword evidence="4" id="KW-1185">Reference proteome</keyword>
<gene>
    <name evidence="3" type="ORF">BJ322DRAFT_1104505</name>
</gene>
<feature type="signal peptide" evidence="2">
    <location>
        <begin position="1"/>
        <end position="17"/>
    </location>
</feature>
<evidence type="ECO:0000313" key="3">
    <source>
        <dbReference type="EMBL" id="KAF9790860.1"/>
    </source>
</evidence>
<organism evidence="3 4">
    <name type="scientific">Thelephora terrestris</name>
    <dbReference type="NCBI Taxonomy" id="56493"/>
    <lineage>
        <taxon>Eukaryota</taxon>
        <taxon>Fungi</taxon>
        <taxon>Dikarya</taxon>
        <taxon>Basidiomycota</taxon>
        <taxon>Agaricomycotina</taxon>
        <taxon>Agaricomycetes</taxon>
        <taxon>Thelephorales</taxon>
        <taxon>Thelephoraceae</taxon>
        <taxon>Thelephora</taxon>
    </lineage>
</organism>
<feature type="region of interest" description="Disordered" evidence="1">
    <location>
        <begin position="26"/>
        <end position="50"/>
    </location>
</feature>